<reference evidence="1 2" key="1">
    <citation type="submission" date="2019-12" db="EMBL/GenBank/DDBJ databases">
        <authorList>
            <person name="Alioto T."/>
            <person name="Alioto T."/>
            <person name="Gomez Garrido J."/>
        </authorList>
    </citation>
    <scope>NUCLEOTIDE SEQUENCE [LARGE SCALE GENOMIC DNA]</scope>
</reference>
<name>A0A8S0R6J4_OLEEU</name>
<gene>
    <name evidence="1" type="ORF">OLEA9_A030217</name>
</gene>
<dbReference type="Gramene" id="OE9A030217T1">
    <property type="protein sequence ID" value="OE9A030217C1"/>
    <property type="gene ID" value="OE9A030217"/>
</dbReference>
<comment type="caution">
    <text evidence="1">The sequence shown here is derived from an EMBL/GenBank/DDBJ whole genome shotgun (WGS) entry which is preliminary data.</text>
</comment>
<dbReference type="AlphaFoldDB" id="A0A8S0R6J4"/>
<sequence>MAYTALLSLTHSLEHYLNCDSQYLILDEIQQIASLLEKASFLLYFLDHYFQSYSETIECLEDIKDAAYEVANTIDSHSTHRVLEAYAGYRVKSFLSFRPTLEKVIEEIDSMKKRVEKIGDESDVKDLQSGISSLVVSSNPASSGIGKSNMVGLDDDMMKIKE</sequence>
<protein>
    <submittedName>
        <fullName evidence="1">Uncharacterized protein</fullName>
    </submittedName>
</protein>
<dbReference type="Proteomes" id="UP000594638">
    <property type="component" value="Unassembled WGS sequence"/>
</dbReference>
<accession>A0A8S0R6J4</accession>
<evidence type="ECO:0000313" key="1">
    <source>
        <dbReference type="EMBL" id="CAA2974623.1"/>
    </source>
</evidence>
<dbReference type="Gene3D" id="1.20.5.4130">
    <property type="match status" value="1"/>
</dbReference>
<dbReference type="EMBL" id="CACTIH010002186">
    <property type="protein sequence ID" value="CAA2974623.1"/>
    <property type="molecule type" value="Genomic_DNA"/>
</dbReference>
<keyword evidence="2" id="KW-1185">Reference proteome</keyword>
<proteinExistence type="predicted"/>
<evidence type="ECO:0000313" key="2">
    <source>
        <dbReference type="Proteomes" id="UP000594638"/>
    </source>
</evidence>
<organism evidence="1 2">
    <name type="scientific">Olea europaea subsp. europaea</name>
    <dbReference type="NCBI Taxonomy" id="158383"/>
    <lineage>
        <taxon>Eukaryota</taxon>
        <taxon>Viridiplantae</taxon>
        <taxon>Streptophyta</taxon>
        <taxon>Embryophyta</taxon>
        <taxon>Tracheophyta</taxon>
        <taxon>Spermatophyta</taxon>
        <taxon>Magnoliopsida</taxon>
        <taxon>eudicotyledons</taxon>
        <taxon>Gunneridae</taxon>
        <taxon>Pentapetalae</taxon>
        <taxon>asterids</taxon>
        <taxon>lamiids</taxon>
        <taxon>Lamiales</taxon>
        <taxon>Oleaceae</taxon>
        <taxon>Oleeae</taxon>
        <taxon>Olea</taxon>
    </lineage>
</organism>